<organism evidence="2 3">
    <name type="scientific">Acanthamoeba castellanii (strain ATCC 30010 / Neff)</name>
    <dbReference type="NCBI Taxonomy" id="1257118"/>
    <lineage>
        <taxon>Eukaryota</taxon>
        <taxon>Amoebozoa</taxon>
        <taxon>Discosea</taxon>
        <taxon>Longamoebia</taxon>
        <taxon>Centramoebida</taxon>
        <taxon>Acanthamoebidae</taxon>
        <taxon>Acanthamoeba</taxon>
    </lineage>
</organism>
<feature type="region of interest" description="Disordered" evidence="1">
    <location>
        <begin position="1"/>
        <end position="40"/>
    </location>
</feature>
<evidence type="ECO:0000313" key="3">
    <source>
        <dbReference type="Proteomes" id="UP000011083"/>
    </source>
</evidence>
<protein>
    <submittedName>
        <fullName evidence="2">Uncharacterized protein</fullName>
    </submittedName>
</protein>
<dbReference type="PANTHER" id="PTHR46424">
    <property type="entry name" value="UBX DOMAIN-CONTAINING PROTEIN 4"/>
    <property type="match status" value="1"/>
</dbReference>
<feature type="compositionally biased region" description="Basic and acidic residues" evidence="1">
    <location>
        <begin position="13"/>
        <end position="31"/>
    </location>
</feature>
<dbReference type="KEGG" id="acan:ACA1_258970"/>
<dbReference type="GO" id="GO:0036503">
    <property type="term" value="P:ERAD pathway"/>
    <property type="evidence" value="ECO:0007669"/>
    <property type="project" value="TreeGrafter"/>
</dbReference>
<name>L8GFK5_ACACF</name>
<dbReference type="Proteomes" id="UP000011083">
    <property type="component" value="Unassembled WGS sequence"/>
</dbReference>
<dbReference type="STRING" id="1257118.L8GFK5"/>
<keyword evidence="3" id="KW-1185">Reference proteome</keyword>
<evidence type="ECO:0000256" key="1">
    <source>
        <dbReference type="SAM" id="MobiDB-lite"/>
    </source>
</evidence>
<evidence type="ECO:0000313" key="2">
    <source>
        <dbReference type="EMBL" id="ELR11614.1"/>
    </source>
</evidence>
<dbReference type="Gene3D" id="3.40.30.10">
    <property type="entry name" value="Glutaredoxin"/>
    <property type="match status" value="1"/>
</dbReference>
<dbReference type="PANTHER" id="PTHR46424:SF1">
    <property type="entry name" value="UBX DOMAIN-CONTAINING PROTEIN 4"/>
    <property type="match status" value="1"/>
</dbReference>
<gene>
    <name evidence="2" type="ORF">ACA1_258970</name>
</gene>
<dbReference type="AlphaFoldDB" id="L8GFK5"/>
<dbReference type="EMBL" id="KB008148">
    <property type="protein sequence ID" value="ELR11614.1"/>
    <property type="molecule type" value="Genomic_DNA"/>
</dbReference>
<dbReference type="SUPFAM" id="SSF52833">
    <property type="entry name" value="Thioredoxin-like"/>
    <property type="match status" value="1"/>
</dbReference>
<dbReference type="InterPro" id="IPR036249">
    <property type="entry name" value="Thioredoxin-like_sf"/>
</dbReference>
<dbReference type="GO" id="GO:0005783">
    <property type="term" value="C:endoplasmic reticulum"/>
    <property type="evidence" value="ECO:0007669"/>
    <property type="project" value="TreeGrafter"/>
</dbReference>
<dbReference type="VEuPathDB" id="AmoebaDB:ACA1_258970"/>
<accession>L8GFK5</accession>
<proteinExistence type="predicted"/>
<reference evidence="2 3" key="1">
    <citation type="journal article" date="2013" name="Genome Biol.">
        <title>Genome of Acanthamoeba castellanii highlights extensive lateral gene transfer and early evolution of tyrosine kinase signaling.</title>
        <authorList>
            <person name="Clarke M."/>
            <person name="Lohan A.J."/>
            <person name="Liu B."/>
            <person name="Lagkouvardos I."/>
            <person name="Roy S."/>
            <person name="Zafar N."/>
            <person name="Bertelli C."/>
            <person name="Schilde C."/>
            <person name="Kianianmomeni A."/>
            <person name="Burglin T.R."/>
            <person name="Frech C."/>
            <person name="Turcotte B."/>
            <person name="Kopec K.O."/>
            <person name="Synnott J.M."/>
            <person name="Choo C."/>
            <person name="Paponov I."/>
            <person name="Finkler A."/>
            <person name="Soon Heng Tan C."/>
            <person name="Hutchins A.P."/>
            <person name="Weinmeier T."/>
            <person name="Rattei T."/>
            <person name="Chu J.S."/>
            <person name="Gimenez G."/>
            <person name="Irimia M."/>
            <person name="Rigden D.J."/>
            <person name="Fitzpatrick D.A."/>
            <person name="Lorenzo-Morales J."/>
            <person name="Bateman A."/>
            <person name="Chiu C.H."/>
            <person name="Tang P."/>
            <person name="Hegemann P."/>
            <person name="Fromm H."/>
            <person name="Raoult D."/>
            <person name="Greub G."/>
            <person name="Miranda-Saavedra D."/>
            <person name="Chen N."/>
            <person name="Nash P."/>
            <person name="Ginger M.L."/>
            <person name="Horn M."/>
            <person name="Schaap P."/>
            <person name="Caler L."/>
            <person name="Loftus B."/>
        </authorList>
    </citation>
    <scope>NUCLEOTIDE SEQUENCE [LARGE SCALE GENOMIC DNA]</scope>
    <source>
        <strain evidence="2 3">Neff</strain>
    </source>
</reference>
<sequence length="210" mass="22515">CARVAIDEDEDERGQAGRADEGVAWRGRAEEGEAATAGVEASRRLDAETWSDPDVARRLSEATVALRLDWRSPDGVSFLAIYPAFQVPTIYLIAPLTGQPLGILLGFVTPQQFLAKLDECCAALSHPPSSSPAGVQNANRAPAEAPATPQPLSSAEVAAQKERLLKRIEEVKRQKEAQEKQARQAASIFSSALTRSCCSSPLHGPTNNNN</sequence>
<feature type="non-terminal residue" evidence="2">
    <location>
        <position position="210"/>
    </location>
</feature>
<feature type="region of interest" description="Disordered" evidence="1">
    <location>
        <begin position="126"/>
        <end position="156"/>
    </location>
</feature>
<dbReference type="RefSeq" id="XP_004333627.1">
    <property type="nucleotide sequence ID" value="XM_004333579.1"/>
</dbReference>
<dbReference type="GeneID" id="14912061"/>